<keyword evidence="2" id="KW-1185">Reference proteome</keyword>
<organism evidence="1 2">
    <name type="scientific">Phascolomyces articulosus</name>
    <dbReference type="NCBI Taxonomy" id="60185"/>
    <lineage>
        <taxon>Eukaryota</taxon>
        <taxon>Fungi</taxon>
        <taxon>Fungi incertae sedis</taxon>
        <taxon>Mucoromycota</taxon>
        <taxon>Mucoromycotina</taxon>
        <taxon>Mucoromycetes</taxon>
        <taxon>Mucorales</taxon>
        <taxon>Lichtheimiaceae</taxon>
        <taxon>Phascolomyces</taxon>
    </lineage>
</organism>
<protein>
    <submittedName>
        <fullName evidence="1">Uncharacterized protein</fullName>
    </submittedName>
</protein>
<reference evidence="1" key="2">
    <citation type="submission" date="2023-02" db="EMBL/GenBank/DDBJ databases">
        <authorList>
            <consortium name="DOE Joint Genome Institute"/>
            <person name="Mondo S.J."/>
            <person name="Chang Y."/>
            <person name="Wang Y."/>
            <person name="Ahrendt S."/>
            <person name="Andreopoulos W."/>
            <person name="Barry K."/>
            <person name="Beard J."/>
            <person name="Benny G.L."/>
            <person name="Blankenship S."/>
            <person name="Bonito G."/>
            <person name="Cuomo C."/>
            <person name="Desiro A."/>
            <person name="Gervers K.A."/>
            <person name="Hundley H."/>
            <person name="Kuo A."/>
            <person name="LaButti K."/>
            <person name="Lang B.F."/>
            <person name="Lipzen A."/>
            <person name="O'Donnell K."/>
            <person name="Pangilinan J."/>
            <person name="Reynolds N."/>
            <person name="Sandor L."/>
            <person name="Smith M.W."/>
            <person name="Tsang A."/>
            <person name="Grigoriev I.V."/>
            <person name="Stajich J.E."/>
            <person name="Spatafora J.W."/>
        </authorList>
    </citation>
    <scope>NUCLEOTIDE SEQUENCE</scope>
    <source>
        <strain evidence="1">RSA 2281</strain>
    </source>
</reference>
<proteinExistence type="predicted"/>
<name>A0AAD5K2A1_9FUNG</name>
<dbReference type="AlphaFoldDB" id="A0AAD5K2A1"/>
<gene>
    <name evidence="1" type="ORF">BDA99DRAFT_541536</name>
</gene>
<dbReference type="Proteomes" id="UP001209540">
    <property type="component" value="Unassembled WGS sequence"/>
</dbReference>
<accession>A0AAD5K2A1</accession>
<sequence>MTSPQPRTFEELVQWINDLTVRIHRMLQLYSAYPQLFEVMVVQNDLPHQTLDNQNKFLLLKQEHHVFEHFLRTIKYELAIERYNLTRALSQCAPEQLQHSLDTIQPLEFMIHDYLVQNGCTLSSFCQSHLNQDTEEANIIIESQSELKNMRDCINREKQFMEAHRGQASKLESEMT</sequence>
<evidence type="ECO:0000313" key="2">
    <source>
        <dbReference type="Proteomes" id="UP001209540"/>
    </source>
</evidence>
<reference evidence="1" key="1">
    <citation type="journal article" date="2022" name="IScience">
        <title>Evolution of zygomycete secretomes and the origins of terrestrial fungal ecologies.</title>
        <authorList>
            <person name="Chang Y."/>
            <person name="Wang Y."/>
            <person name="Mondo S."/>
            <person name="Ahrendt S."/>
            <person name="Andreopoulos W."/>
            <person name="Barry K."/>
            <person name="Beard J."/>
            <person name="Benny G.L."/>
            <person name="Blankenship S."/>
            <person name="Bonito G."/>
            <person name="Cuomo C."/>
            <person name="Desiro A."/>
            <person name="Gervers K.A."/>
            <person name="Hundley H."/>
            <person name="Kuo A."/>
            <person name="LaButti K."/>
            <person name="Lang B.F."/>
            <person name="Lipzen A."/>
            <person name="O'Donnell K."/>
            <person name="Pangilinan J."/>
            <person name="Reynolds N."/>
            <person name="Sandor L."/>
            <person name="Smith M.E."/>
            <person name="Tsang A."/>
            <person name="Grigoriev I.V."/>
            <person name="Stajich J.E."/>
            <person name="Spatafora J.W."/>
        </authorList>
    </citation>
    <scope>NUCLEOTIDE SEQUENCE</scope>
    <source>
        <strain evidence="1">RSA 2281</strain>
    </source>
</reference>
<comment type="caution">
    <text evidence="1">The sequence shown here is derived from an EMBL/GenBank/DDBJ whole genome shotgun (WGS) entry which is preliminary data.</text>
</comment>
<dbReference type="EMBL" id="JAIXMP010000031">
    <property type="protein sequence ID" value="KAI9250882.1"/>
    <property type="molecule type" value="Genomic_DNA"/>
</dbReference>
<evidence type="ECO:0000313" key="1">
    <source>
        <dbReference type="EMBL" id="KAI9250882.1"/>
    </source>
</evidence>